<comment type="caution">
    <text evidence="5">The sequence shown here is derived from an EMBL/GenBank/DDBJ whole genome shotgun (WGS) entry which is preliminary data.</text>
</comment>
<gene>
    <name evidence="5" type="ORF">DZC72_00420</name>
</gene>
<dbReference type="InterPro" id="IPR019885">
    <property type="entry name" value="Tscrpt_reg_HTH_AsnC-type_CS"/>
</dbReference>
<dbReference type="SUPFAM" id="SSF54909">
    <property type="entry name" value="Dimeric alpha+beta barrel"/>
    <property type="match status" value="1"/>
</dbReference>
<dbReference type="EMBL" id="QUSX01000001">
    <property type="protein sequence ID" value="RRQ50733.1"/>
    <property type="molecule type" value="Genomic_DNA"/>
</dbReference>
<dbReference type="AlphaFoldDB" id="A0A3R8Q6Z4"/>
<dbReference type="Proteomes" id="UP000286990">
    <property type="component" value="Unassembled WGS sequence"/>
</dbReference>
<protein>
    <submittedName>
        <fullName evidence="5">Lrp/AsnC family transcriptional regulator</fullName>
    </submittedName>
</protein>
<name>A0A3R8Q6Z4_9FLAO</name>
<keyword evidence="1" id="KW-0805">Transcription regulation</keyword>
<dbReference type="RefSeq" id="WP_125220974.1">
    <property type="nucleotide sequence ID" value="NZ_QUSX01000001.1"/>
</dbReference>
<organism evidence="5 6">
    <name type="scientific">Maribacter algicola</name>
    <dbReference type="NCBI Taxonomy" id="2498892"/>
    <lineage>
        <taxon>Bacteria</taxon>
        <taxon>Pseudomonadati</taxon>
        <taxon>Bacteroidota</taxon>
        <taxon>Flavobacteriia</taxon>
        <taxon>Flavobacteriales</taxon>
        <taxon>Flavobacteriaceae</taxon>
        <taxon>Maribacter</taxon>
    </lineage>
</organism>
<dbReference type="GO" id="GO:0005829">
    <property type="term" value="C:cytosol"/>
    <property type="evidence" value="ECO:0007669"/>
    <property type="project" value="TreeGrafter"/>
</dbReference>
<evidence type="ECO:0000259" key="4">
    <source>
        <dbReference type="PROSITE" id="PS50956"/>
    </source>
</evidence>
<dbReference type="PROSITE" id="PS50956">
    <property type="entry name" value="HTH_ASNC_2"/>
    <property type="match status" value="1"/>
</dbReference>
<accession>A0A3R8Q6Z4</accession>
<reference evidence="6" key="2">
    <citation type="submission" date="2018-12" db="EMBL/GenBank/DDBJ databases">
        <title>Maribacter lutimaris sp. nov., isolated from marine sediment.</title>
        <authorList>
            <person name="Kim K.K."/>
        </authorList>
    </citation>
    <scope>NUCLEOTIDE SEQUENCE [LARGE SCALE GENOMIC DNA]</scope>
    <source>
        <strain evidence="6">PoM-212</strain>
    </source>
</reference>
<dbReference type="Pfam" id="PF13404">
    <property type="entry name" value="HTH_AsnC-type"/>
    <property type="match status" value="1"/>
</dbReference>
<dbReference type="Gene3D" id="3.30.70.920">
    <property type="match status" value="1"/>
</dbReference>
<keyword evidence="3" id="KW-0804">Transcription</keyword>
<dbReference type="InterPro" id="IPR036388">
    <property type="entry name" value="WH-like_DNA-bd_sf"/>
</dbReference>
<proteinExistence type="predicted"/>
<dbReference type="GO" id="GO:0043200">
    <property type="term" value="P:response to amino acid"/>
    <property type="evidence" value="ECO:0007669"/>
    <property type="project" value="TreeGrafter"/>
</dbReference>
<evidence type="ECO:0000256" key="1">
    <source>
        <dbReference type="ARBA" id="ARBA00023015"/>
    </source>
</evidence>
<dbReference type="InterPro" id="IPR011008">
    <property type="entry name" value="Dimeric_a/b-barrel"/>
</dbReference>
<feature type="domain" description="HTH asnC-type" evidence="4">
    <location>
        <begin position="5"/>
        <end position="66"/>
    </location>
</feature>
<keyword evidence="2" id="KW-0238">DNA-binding</keyword>
<dbReference type="GO" id="GO:0043565">
    <property type="term" value="F:sequence-specific DNA binding"/>
    <property type="evidence" value="ECO:0007669"/>
    <property type="project" value="InterPro"/>
</dbReference>
<dbReference type="SUPFAM" id="SSF46785">
    <property type="entry name" value="Winged helix' DNA-binding domain"/>
    <property type="match status" value="1"/>
</dbReference>
<evidence type="ECO:0000313" key="6">
    <source>
        <dbReference type="Proteomes" id="UP000286990"/>
    </source>
</evidence>
<dbReference type="OrthoDB" id="9800326at2"/>
<dbReference type="PANTHER" id="PTHR30154:SF53">
    <property type="entry name" value="HTH-TYPE TRANSCRIPTIONAL REGULATOR LRPC"/>
    <property type="match status" value="1"/>
</dbReference>
<evidence type="ECO:0000313" key="5">
    <source>
        <dbReference type="EMBL" id="RRQ50733.1"/>
    </source>
</evidence>
<dbReference type="Gene3D" id="1.10.10.10">
    <property type="entry name" value="Winged helix-like DNA-binding domain superfamily/Winged helix DNA-binding domain"/>
    <property type="match status" value="1"/>
</dbReference>
<dbReference type="InterPro" id="IPR036390">
    <property type="entry name" value="WH_DNA-bd_sf"/>
</dbReference>
<sequence length="155" mass="17533">MDIKIDKLNWKILEKLQGNARESFANIGRSIGLTAPAVGERVKKMEDLGIITGYHAKVSHSLTGHQLKAIITLRAFMGKLKPFLAMVDSFDEVVNCYRITGNENIVMEVVLKDQFHLEKFIDKLIQYGETRTNIVLSQVISNAPMSPVRKMEIPY</sequence>
<dbReference type="PROSITE" id="PS00519">
    <property type="entry name" value="HTH_ASNC_1"/>
    <property type="match status" value="1"/>
</dbReference>
<dbReference type="InterPro" id="IPR000485">
    <property type="entry name" value="AsnC-type_HTH_dom"/>
</dbReference>
<dbReference type="InterPro" id="IPR019887">
    <property type="entry name" value="Tscrpt_reg_AsnC/Lrp_C"/>
</dbReference>
<evidence type="ECO:0000256" key="3">
    <source>
        <dbReference type="ARBA" id="ARBA00023163"/>
    </source>
</evidence>
<dbReference type="InterPro" id="IPR019888">
    <property type="entry name" value="Tscrpt_reg_AsnC-like"/>
</dbReference>
<evidence type="ECO:0000256" key="2">
    <source>
        <dbReference type="ARBA" id="ARBA00023125"/>
    </source>
</evidence>
<dbReference type="Pfam" id="PF01037">
    <property type="entry name" value="AsnC_trans_reg"/>
    <property type="match status" value="1"/>
</dbReference>
<dbReference type="SMART" id="SM00344">
    <property type="entry name" value="HTH_ASNC"/>
    <property type="match status" value="1"/>
</dbReference>
<reference evidence="6" key="1">
    <citation type="submission" date="2018-08" db="EMBL/GenBank/DDBJ databases">
        <authorList>
            <person name="Khan S.A."/>
            <person name="J S.E."/>
        </authorList>
    </citation>
    <scope>NUCLEOTIDE SEQUENCE [LARGE SCALE GENOMIC DNA]</scope>
    <source>
        <strain evidence="6">PoM-212</strain>
    </source>
</reference>
<dbReference type="PANTHER" id="PTHR30154">
    <property type="entry name" value="LEUCINE-RESPONSIVE REGULATORY PROTEIN"/>
    <property type="match status" value="1"/>
</dbReference>
<dbReference type="PRINTS" id="PR00033">
    <property type="entry name" value="HTHASNC"/>
</dbReference>
<keyword evidence="6" id="KW-1185">Reference proteome</keyword>